<feature type="domain" description="Gcp-like" evidence="1">
    <location>
        <begin position="38"/>
        <end position="180"/>
    </location>
</feature>
<sequence length="225" mass="24464">MPFILSIETSTTVCSVALHNGVELLVSEEIRIPQTQATQLALMIDSVLKRANVDRTALNAVAVTAGPGSYTGLRIGTSTAKGLCFALGIPLIAIDTLTVMARQINKYNPRKALLCPMIDARRMEVYCLVVGSDGKIVAPVEAKIIDAYSFLEFTNQPIIFFGSGAMKCANTIKHADAVFLSDVHPSAVTLGEMAAEKFRINEFEDLALFEPFYLKEFMIKKPATS</sequence>
<accession>A0A364XZC0</accession>
<name>A0A364XZC0_9BACT</name>
<dbReference type="AlphaFoldDB" id="A0A364XZC0"/>
<dbReference type="Proteomes" id="UP000251889">
    <property type="component" value="Unassembled WGS sequence"/>
</dbReference>
<dbReference type="InterPro" id="IPR000905">
    <property type="entry name" value="Gcp-like_dom"/>
</dbReference>
<evidence type="ECO:0000313" key="3">
    <source>
        <dbReference type="Proteomes" id="UP000251889"/>
    </source>
</evidence>
<evidence type="ECO:0000259" key="1">
    <source>
        <dbReference type="Pfam" id="PF00814"/>
    </source>
</evidence>
<organism evidence="2 3">
    <name type="scientific">Pseudochryseolinea flava</name>
    <dbReference type="NCBI Taxonomy" id="2059302"/>
    <lineage>
        <taxon>Bacteria</taxon>
        <taxon>Pseudomonadati</taxon>
        <taxon>Bacteroidota</taxon>
        <taxon>Cytophagia</taxon>
        <taxon>Cytophagales</taxon>
        <taxon>Fulvivirgaceae</taxon>
        <taxon>Pseudochryseolinea</taxon>
    </lineage>
</organism>
<dbReference type="EMBL" id="QMFY01000009">
    <property type="protein sequence ID" value="RAV99734.1"/>
    <property type="molecule type" value="Genomic_DNA"/>
</dbReference>
<keyword evidence="2" id="KW-0808">Transferase</keyword>
<dbReference type="OrthoDB" id="9784166at2"/>
<dbReference type="Gene3D" id="3.30.420.40">
    <property type="match status" value="2"/>
</dbReference>
<dbReference type="NCBIfam" id="TIGR03725">
    <property type="entry name" value="T6A_YeaZ"/>
    <property type="match status" value="1"/>
</dbReference>
<dbReference type="CDD" id="cd24032">
    <property type="entry name" value="ASKHA_NBD_TsaB"/>
    <property type="match status" value="1"/>
</dbReference>
<dbReference type="InterPro" id="IPR043129">
    <property type="entry name" value="ATPase_NBD"/>
</dbReference>
<dbReference type="InterPro" id="IPR022496">
    <property type="entry name" value="T6A_TsaB"/>
</dbReference>
<reference evidence="2 3" key="1">
    <citation type="submission" date="2018-06" db="EMBL/GenBank/DDBJ databases">
        <title>Chryseolinea flavus sp. nov., a member of the phylum Bacteroidetes isolated from soil.</title>
        <authorList>
            <person name="Li Y."/>
            <person name="Wang J."/>
        </authorList>
    </citation>
    <scope>NUCLEOTIDE SEQUENCE [LARGE SCALE GENOMIC DNA]</scope>
    <source>
        <strain evidence="2 3">SDU1-6</strain>
    </source>
</reference>
<dbReference type="PANTHER" id="PTHR11735">
    <property type="entry name" value="TRNA N6-ADENOSINE THREONYLCARBAMOYLTRANSFERASE"/>
    <property type="match status" value="1"/>
</dbReference>
<protein>
    <submittedName>
        <fullName evidence="2">tRNA (Adenosine(37)-N6)-threonylcarbamoyltransferase complex dimerization subunit type 1 TsaB</fullName>
    </submittedName>
</protein>
<dbReference type="GO" id="GO:0002949">
    <property type="term" value="P:tRNA threonylcarbamoyladenosine modification"/>
    <property type="evidence" value="ECO:0007669"/>
    <property type="project" value="InterPro"/>
</dbReference>
<keyword evidence="3" id="KW-1185">Reference proteome</keyword>
<gene>
    <name evidence="2" type="primary">tsaB</name>
    <name evidence="2" type="ORF">DQQ10_16910</name>
</gene>
<dbReference type="RefSeq" id="WP_112748081.1">
    <property type="nucleotide sequence ID" value="NZ_QMFY01000009.1"/>
</dbReference>
<dbReference type="GO" id="GO:0016740">
    <property type="term" value="F:transferase activity"/>
    <property type="evidence" value="ECO:0007669"/>
    <property type="project" value="UniProtKB-KW"/>
</dbReference>
<proteinExistence type="predicted"/>
<comment type="caution">
    <text evidence="2">The sequence shown here is derived from an EMBL/GenBank/DDBJ whole genome shotgun (WGS) entry which is preliminary data.</text>
</comment>
<dbReference type="SUPFAM" id="SSF53067">
    <property type="entry name" value="Actin-like ATPase domain"/>
    <property type="match status" value="2"/>
</dbReference>
<dbReference type="Pfam" id="PF00814">
    <property type="entry name" value="TsaD"/>
    <property type="match status" value="1"/>
</dbReference>
<dbReference type="GO" id="GO:0005829">
    <property type="term" value="C:cytosol"/>
    <property type="evidence" value="ECO:0007669"/>
    <property type="project" value="TreeGrafter"/>
</dbReference>
<dbReference type="PANTHER" id="PTHR11735:SF11">
    <property type="entry name" value="TRNA THREONYLCARBAMOYLADENOSINE BIOSYNTHESIS PROTEIN TSAB"/>
    <property type="match status" value="1"/>
</dbReference>
<evidence type="ECO:0000313" key="2">
    <source>
        <dbReference type="EMBL" id="RAV99734.1"/>
    </source>
</evidence>